<keyword evidence="5" id="KW-0732">Signal</keyword>
<reference evidence="10" key="1">
    <citation type="journal article" date="2020" name="mSystems">
        <title>Genome- and Community-Level Interaction Insights into Carbon Utilization and Element Cycling Functions of Hydrothermarchaeota in Hydrothermal Sediment.</title>
        <authorList>
            <person name="Zhou Z."/>
            <person name="Liu Y."/>
            <person name="Xu W."/>
            <person name="Pan J."/>
            <person name="Luo Z.H."/>
            <person name="Li M."/>
        </authorList>
    </citation>
    <scope>NUCLEOTIDE SEQUENCE [LARGE SCALE GENOMIC DNA]</scope>
    <source>
        <strain evidence="10">SpSt-573</strain>
    </source>
</reference>
<dbReference type="InterPro" id="IPR045053">
    <property type="entry name" value="MAN-like"/>
</dbReference>
<dbReference type="EC" id="3.2.1.78" evidence="3"/>
<keyword evidence="7 8" id="KW-0326">Glycosidase</keyword>
<dbReference type="GO" id="GO:0000272">
    <property type="term" value="P:polysaccharide catabolic process"/>
    <property type="evidence" value="ECO:0007669"/>
    <property type="project" value="InterPro"/>
</dbReference>
<comment type="catalytic activity">
    <reaction evidence="1">
        <text>Random hydrolysis of (1-&gt;4)-beta-D-mannosidic linkages in mannans, galactomannans and glucomannans.</text>
        <dbReference type="EC" id="3.2.1.78"/>
    </reaction>
</comment>
<dbReference type="Gene3D" id="3.20.20.80">
    <property type="entry name" value="Glycosidases"/>
    <property type="match status" value="1"/>
</dbReference>
<evidence type="ECO:0000256" key="3">
    <source>
        <dbReference type="ARBA" id="ARBA00012706"/>
    </source>
</evidence>
<protein>
    <recommendedName>
        <fullName evidence="3">mannan endo-1,4-beta-mannosidase</fullName>
        <ecNumber evidence="3">3.2.1.78</ecNumber>
    </recommendedName>
</protein>
<evidence type="ECO:0000256" key="5">
    <source>
        <dbReference type="ARBA" id="ARBA00022729"/>
    </source>
</evidence>
<evidence type="ECO:0000256" key="8">
    <source>
        <dbReference type="RuleBase" id="RU361153"/>
    </source>
</evidence>
<evidence type="ECO:0000256" key="4">
    <source>
        <dbReference type="ARBA" id="ARBA00022525"/>
    </source>
</evidence>
<gene>
    <name evidence="10" type="ORF">ENT37_13010</name>
</gene>
<dbReference type="GO" id="GO:0005576">
    <property type="term" value="C:extracellular region"/>
    <property type="evidence" value="ECO:0007669"/>
    <property type="project" value="UniProtKB-SubCell"/>
</dbReference>
<evidence type="ECO:0000259" key="9">
    <source>
        <dbReference type="Pfam" id="PF00150"/>
    </source>
</evidence>
<comment type="subcellular location">
    <subcellularLocation>
        <location evidence="2">Secreted</location>
    </subcellularLocation>
</comment>
<evidence type="ECO:0000256" key="6">
    <source>
        <dbReference type="ARBA" id="ARBA00022801"/>
    </source>
</evidence>
<dbReference type="EMBL" id="DSYK01000650">
    <property type="protein sequence ID" value="HGS22767.1"/>
    <property type="molecule type" value="Genomic_DNA"/>
</dbReference>
<sequence length="579" mass="67461">MNGKKGFQIRKMGVNSVENKVSRYGRWEYLFDSAQHVDRVELSAPSGKKITRLTFDHQPVRFMYDHHGFEQMVAVGPMRTAVRYTPQECGKYQFIAFCGERQVEAGYFECVPSDHPGYVTISKKDPRYFSLTNGEPYCAIGLNLCAPPFYPLPQGMQHFLVDEEKATIGLREYRRWFRLLAENGGNFARIWLSNPYFQTETEVAGEVNPILFNRLDGVVELAREYHIRLKLCFDHFRAFESNNPVTQTFFLRRLVHPADGRSPSSLEEWLSHPDWQDLWFKKVQAYLVRYGGDPVVMAWELWNEMDCVETNRWELVREWTKTMLRRIKEQEPDQLVVNSLGSFDEERKSVIYNDFMMNEMDFQQVHRYLDQGAPLKICTLDPVALSIDAVQRARRPDKPILLAETGAVNDRHTGPFRYYRMDRRGIIFHDTTFPAFFAGAAGTGQNWFWDSYVDQKDLWEQFRPFVDLIQGIALDREAFQIMDLSDSQAWCLALNGSSTLLVWVRNRADSWDLVLRDEVEPVVLGSLHFQLPIPAYPIKRVQVFPAWHGTEPDLKVQISEGYLEVTGLHYAVMVRADYY</sequence>
<dbReference type="AlphaFoldDB" id="A0A7C4PKQ4"/>
<accession>A0A7C4PKQ4</accession>
<comment type="similarity">
    <text evidence="8">Belongs to the glycosyl hydrolase 5 (cellulase A) family.</text>
</comment>
<dbReference type="SUPFAM" id="SSF51445">
    <property type="entry name" value="(Trans)glycosidases"/>
    <property type="match status" value="1"/>
</dbReference>
<dbReference type="GO" id="GO:0016985">
    <property type="term" value="F:mannan endo-1,4-beta-mannosidase activity"/>
    <property type="evidence" value="ECO:0007669"/>
    <property type="project" value="TreeGrafter"/>
</dbReference>
<evidence type="ECO:0000313" key="10">
    <source>
        <dbReference type="EMBL" id="HGS22767.1"/>
    </source>
</evidence>
<keyword evidence="6 8" id="KW-0378">Hydrolase</keyword>
<organism evidence="10">
    <name type="scientific">Anaerolinea thermolimosa</name>
    <dbReference type="NCBI Taxonomy" id="229919"/>
    <lineage>
        <taxon>Bacteria</taxon>
        <taxon>Bacillati</taxon>
        <taxon>Chloroflexota</taxon>
        <taxon>Anaerolineae</taxon>
        <taxon>Anaerolineales</taxon>
        <taxon>Anaerolineaceae</taxon>
        <taxon>Anaerolinea</taxon>
    </lineage>
</organism>
<dbReference type="InterPro" id="IPR001547">
    <property type="entry name" value="Glyco_hydro_5"/>
</dbReference>
<evidence type="ECO:0000256" key="1">
    <source>
        <dbReference type="ARBA" id="ARBA00001678"/>
    </source>
</evidence>
<evidence type="ECO:0000256" key="2">
    <source>
        <dbReference type="ARBA" id="ARBA00004613"/>
    </source>
</evidence>
<feature type="domain" description="Glycoside hydrolase family 5" evidence="9">
    <location>
        <begin position="177"/>
        <end position="410"/>
    </location>
</feature>
<dbReference type="Pfam" id="PF00150">
    <property type="entry name" value="Cellulase"/>
    <property type="match status" value="1"/>
</dbReference>
<keyword evidence="4" id="KW-0964">Secreted</keyword>
<dbReference type="PANTHER" id="PTHR31451:SF39">
    <property type="entry name" value="MANNAN ENDO-1,4-BETA-MANNOSIDASE 1"/>
    <property type="match status" value="1"/>
</dbReference>
<name>A0A7C4PKQ4_9CHLR</name>
<comment type="caution">
    <text evidence="10">The sequence shown here is derived from an EMBL/GenBank/DDBJ whole genome shotgun (WGS) entry which is preliminary data.</text>
</comment>
<proteinExistence type="inferred from homology"/>
<dbReference type="InterPro" id="IPR017853">
    <property type="entry name" value="GH"/>
</dbReference>
<dbReference type="PANTHER" id="PTHR31451">
    <property type="match status" value="1"/>
</dbReference>
<evidence type="ECO:0000256" key="7">
    <source>
        <dbReference type="ARBA" id="ARBA00023295"/>
    </source>
</evidence>